<gene>
    <name evidence="1" type="ORF">JDV76_06120</name>
</gene>
<evidence type="ECO:0000313" key="2">
    <source>
        <dbReference type="Proteomes" id="UP000625574"/>
    </source>
</evidence>
<accession>A0ABS0VW73</accession>
<dbReference type="InterPro" id="IPR019660">
    <property type="entry name" value="Put_sensory_transdc_reg_YbjN"/>
</dbReference>
<name>A0ABS0VW73_9CORY</name>
<proteinExistence type="predicted"/>
<sequence>MTQDTRDVASAAPFLPQHEELCATVTDTDNIPTPVDLDRVTDILDAQDLRWLWDEESPDILRTGFPNAAFAFFIRDDKILADAVWRGTPRRERAPEMLAAVNEWNLTQITPILHFSESSDGSLSVHAHRRLLAAEGATRNQVGAFTMSTLELTVNCFDWLGSQFPDLVTWQEHNHE</sequence>
<evidence type="ECO:0000313" key="1">
    <source>
        <dbReference type="EMBL" id="MBI9000544.1"/>
    </source>
</evidence>
<reference evidence="1 2" key="1">
    <citation type="submission" date="2020-12" db="EMBL/GenBank/DDBJ databases">
        <title>Genome public.</title>
        <authorList>
            <person name="Sun Q."/>
        </authorList>
    </citation>
    <scope>NUCLEOTIDE SEQUENCE [LARGE SCALE GENOMIC DNA]</scope>
    <source>
        <strain evidence="1 2">CCM 8864</strain>
    </source>
</reference>
<dbReference type="EMBL" id="JAEIOT010000007">
    <property type="protein sequence ID" value="MBI9000544.1"/>
    <property type="molecule type" value="Genomic_DNA"/>
</dbReference>
<dbReference type="RefSeq" id="WP_198735987.1">
    <property type="nucleotide sequence ID" value="NZ_JAEIOT010000007.1"/>
</dbReference>
<keyword evidence="2" id="KW-1185">Reference proteome</keyword>
<comment type="caution">
    <text evidence="1">The sequence shown here is derived from an EMBL/GenBank/DDBJ whole genome shotgun (WGS) entry which is preliminary data.</text>
</comment>
<dbReference type="Proteomes" id="UP000625574">
    <property type="component" value="Unassembled WGS sequence"/>
</dbReference>
<dbReference type="Pfam" id="PF10722">
    <property type="entry name" value="YbjN"/>
    <property type="match status" value="1"/>
</dbReference>
<protein>
    <submittedName>
        <fullName evidence="1">YbjN domain-containing protein</fullName>
    </submittedName>
</protein>
<organism evidence="1 2">
    <name type="scientific">Corynebacterium marambiense</name>
    <dbReference type="NCBI Taxonomy" id="2765364"/>
    <lineage>
        <taxon>Bacteria</taxon>
        <taxon>Bacillati</taxon>
        <taxon>Actinomycetota</taxon>
        <taxon>Actinomycetes</taxon>
        <taxon>Mycobacteriales</taxon>
        <taxon>Corynebacteriaceae</taxon>
        <taxon>Corynebacterium</taxon>
    </lineage>
</organism>